<evidence type="ECO:0000256" key="9">
    <source>
        <dbReference type="ARBA" id="ARBA00023224"/>
    </source>
</evidence>
<dbReference type="PANTHER" id="PTHR21137:SF35">
    <property type="entry name" value="ODORANT RECEPTOR 19A-RELATED"/>
    <property type="match status" value="1"/>
</dbReference>
<dbReference type="EMBL" id="KQ435794">
    <property type="protein sequence ID" value="KOX73706.1"/>
    <property type="molecule type" value="Genomic_DNA"/>
</dbReference>
<dbReference type="GO" id="GO:0005549">
    <property type="term" value="F:odorant binding"/>
    <property type="evidence" value="ECO:0007669"/>
    <property type="project" value="InterPro"/>
</dbReference>
<keyword evidence="8" id="KW-0675">Receptor</keyword>
<feature type="transmembrane region" description="Helical" evidence="10">
    <location>
        <begin position="647"/>
        <end position="674"/>
    </location>
</feature>
<dbReference type="Proteomes" id="UP000053105">
    <property type="component" value="Unassembled WGS sequence"/>
</dbReference>
<evidence type="ECO:0000313" key="12">
    <source>
        <dbReference type="Proteomes" id="UP000053105"/>
    </source>
</evidence>
<keyword evidence="4 10" id="KW-0812">Transmembrane</keyword>
<comment type="subcellular location">
    <subcellularLocation>
        <location evidence="1">Cell membrane</location>
        <topology evidence="1">Multi-pass membrane protein</topology>
    </subcellularLocation>
</comment>
<proteinExistence type="predicted"/>
<dbReference type="InterPro" id="IPR004117">
    <property type="entry name" value="7tm6_olfct_rcpt"/>
</dbReference>
<dbReference type="STRING" id="166423.A0A0M9A094"/>
<feature type="transmembrane region" description="Helical" evidence="10">
    <location>
        <begin position="499"/>
        <end position="521"/>
    </location>
</feature>
<feature type="transmembrane region" description="Helical" evidence="10">
    <location>
        <begin position="533"/>
        <end position="552"/>
    </location>
</feature>
<dbReference type="GO" id="GO:0004984">
    <property type="term" value="F:olfactory receptor activity"/>
    <property type="evidence" value="ECO:0007669"/>
    <property type="project" value="InterPro"/>
</dbReference>
<keyword evidence="5" id="KW-0552">Olfaction</keyword>
<evidence type="ECO:0000256" key="2">
    <source>
        <dbReference type="ARBA" id="ARBA00022475"/>
    </source>
</evidence>
<keyword evidence="3" id="KW-0716">Sensory transduction</keyword>
<dbReference type="GO" id="GO:0005886">
    <property type="term" value="C:plasma membrane"/>
    <property type="evidence" value="ECO:0007669"/>
    <property type="project" value="UniProtKB-SubCell"/>
</dbReference>
<evidence type="ECO:0008006" key="13">
    <source>
        <dbReference type="Google" id="ProtNLM"/>
    </source>
</evidence>
<keyword evidence="7 10" id="KW-0472">Membrane</keyword>
<keyword evidence="12" id="KW-1185">Reference proteome</keyword>
<protein>
    <recommendedName>
        <fullName evidence="13">Odorant receptor 13a</fullName>
    </recommendedName>
</protein>
<evidence type="ECO:0000256" key="7">
    <source>
        <dbReference type="ARBA" id="ARBA00023136"/>
    </source>
</evidence>
<name>A0A0M9A094_9HYME</name>
<evidence type="ECO:0000256" key="4">
    <source>
        <dbReference type="ARBA" id="ARBA00022692"/>
    </source>
</evidence>
<gene>
    <name evidence="11" type="ORF">WN51_13784</name>
</gene>
<feature type="transmembrane region" description="Helical" evidence="10">
    <location>
        <begin position="107"/>
        <end position="128"/>
    </location>
</feature>
<evidence type="ECO:0000256" key="3">
    <source>
        <dbReference type="ARBA" id="ARBA00022606"/>
    </source>
</evidence>
<keyword evidence="9" id="KW-0807">Transducer</keyword>
<feature type="transmembrane region" description="Helical" evidence="10">
    <location>
        <begin position="148"/>
        <end position="165"/>
    </location>
</feature>
<keyword evidence="6 10" id="KW-1133">Transmembrane helix</keyword>
<organism evidence="11 12">
    <name type="scientific">Melipona quadrifasciata</name>
    <dbReference type="NCBI Taxonomy" id="166423"/>
    <lineage>
        <taxon>Eukaryota</taxon>
        <taxon>Metazoa</taxon>
        <taxon>Ecdysozoa</taxon>
        <taxon>Arthropoda</taxon>
        <taxon>Hexapoda</taxon>
        <taxon>Insecta</taxon>
        <taxon>Pterygota</taxon>
        <taxon>Neoptera</taxon>
        <taxon>Endopterygota</taxon>
        <taxon>Hymenoptera</taxon>
        <taxon>Apocrita</taxon>
        <taxon>Aculeata</taxon>
        <taxon>Apoidea</taxon>
        <taxon>Anthophila</taxon>
        <taxon>Apidae</taxon>
        <taxon>Melipona</taxon>
    </lineage>
</organism>
<feature type="transmembrane region" description="Helical" evidence="10">
    <location>
        <begin position="589"/>
        <end position="612"/>
    </location>
</feature>
<evidence type="ECO:0000256" key="6">
    <source>
        <dbReference type="ARBA" id="ARBA00022989"/>
    </source>
</evidence>
<evidence type="ECO:0000256" key="10">
    <source>
        <dbReference type="SAM" id="Phobius"/>
    </source>
</evidence>
<dbReference type="GO" id="GO:0007165">
    <property type="term" value="P:signal transduction"/>
    <property type="evidence" value="ECO:0007669"/>
    <property type="project" value="UniProtKB-KW"/>
</dbReference>
<feature type="transmembrane region" description="Helical" evidence="10">
    <location>
        <begin position="200"/>
        <end position="219"/>
    </location>
</feature>
<evidence type="ECO:0000256" key="1">
    <source>
        <dbReference type="ARBA" id="ARBA00004651"/>
    </source>
</evidence>
<dbReference type="OrthoDB" id="7539170at2759"/>
<feature type="transmembrane region" description="Helical" evidence="10">
    <location>
        <begin position="6"/>
        <end position="23"/>
    </location>
</feature>
<reference evidence="11 12" key="1">
    <citation type="submission" date="2015-07" db="EMBL/GenBank/DDBJ databases">
        <title>The genome of Melipona quadrifasciata.</title>
        <authorList>
            <person name="Pan H."/>
            <person name="Kapheim K."/>
        </authorList>
    </citation>
    <scope>NUCLEOTIDE SEQUENCE [LARGE SCALE GENOMIC DNA]</scope>
    <source>
        <strain evidence="11">0111107301</strain>
        <tissue evidence="11">Whole body</tissue>
    </source>
</reference>
<feature type="transmembrane region" description="Helical" evidence="10">
    <location>
        <begin position="264"/>
        <end position="286"/>
    </location>
</feature>
<keyword evidence="2" id="KW-1003">Cell membrane</keyword>
<evidence type="ECO:0000313" key="11">
    <source>
        <dbReference type="EMBL" id="KOX73706.1"/>
    </source>
</evidence>
<sequence>MKLVIPGVFILFSYFVISLRLYVVPPFGNTKFKPQRWGHPNDREAQTKPFHTYIPLSTQQQLHFTMTNPSATDAKINSDYSLQLNRWLLKPIGAWPSSSSTTRLEKIVSFVLNIACYSSLVLATIPSLLRMLLENESVYLKVKSLGPVSHWIVSSINYTALLLHSKNIRQCVEHMEDDWRTVAKEEDQQTMMKNAKFGRYVAVSCAIFVQGGVLGYFFVTALNMMEVQVGNETRMLHMLPCTVYKKLVNVDESPANEIMLLVQFWAFVIANSSTASIFSLTAVLAAHACGQLNIVMAWITEFVNESRKTDGFEEMGIVVERHLRILNFIGHIENVMNKIYLLEMFRCTMDMCNVSYYILTAVSTRRMDRSGYSKSRYLHYDIHFKLFKHIRNMLHRKIGEVVYMTDWYYLPKKIILDLSLIIARSNVFVHITAGKFVHMSVHTFSDRLHSTMTNKTVITEASSNSNSDYSLQLNRWFLKPIGAWPSSPSTTRLEKIVSFILNIVCYSSVILAAIPSMLLMIQNDETVYIKLKTLGPVSHWLVSSVNYTALLLNSREIRECVEHIKDDWRTVTRERDQQVMMRNAKFGRYVAASCAIFMQGGVLCFCFVTALATVEVQIGNETRVLHVLPCAVSRRLLNVDESPTNEIVVFLQIWSAIIANSSTVGIFSLAAVLAAHACGQLDLITIWITEFVNEAKEQKKIGGFKEIGVIVERHLRTLKNGLTAIFKT</sequence>
<accession>A0A0M9A094</accession>
<evidence type="ECO:0000256" key="5">
    <source>
        <dbReference type="ARBA" id="ARBA00022725"/>
    </source>
</evidence>
<evidence type="ECO:0000256" key="8">
    <source>
        <dbReference type="ARBA" id="ARBA00023170"/>
    </source>
</evidence>
<dbReference type="Pfam" id="PF02949">
    <property type="entry name" value="7tm_6"/>
    <property type="match status" value="2"/>
</dbReference>
<dbReference type="AlphaFoldDB" id="A0A0M9A094"/>
<dbReference type="PANTHER" id="PTHR21137">
    <property type="entry name" value="ODORANT RECEPTOR"/>
    <property type="match status" value="1"/>
</dbReference>